<dbReference type="Proteomes" id="UP001213000">
    <property type="component" value="Unassembled WGS sequence"/>
</dbReference>
<evidence type="ECO:0000313" key="1">
    <source>
        <dbReference type="EMBL" id="KAJ3560195.1"/>
    </source>
</evidence>
<reference evidence="1" key="1">
    <citation type="submission" date="2022-07" db="EMBL/GenBank/DDBJ databases">
        <title>Genome Sequence of Leucocoprinus birnbaumii.</title>
        <authorList>
            <person name="Buettner E."/>
        </authorList>
    </citation>
    <scope>NUCLEOTIDE SEQUENCE</scope>
    <source>
        <strain evidence="1">VT141</strain>
    </source>
</reference>
<evidence type="ECO:0000313" key="2">
    <source>
        <dbReference type="Proteomes" id="UP001213000"/>
    </source>
</evidence>
<comment type="caution">
    <text evidence="1">The sequence shown here is derived from an EMBL/GenBank/DDBJ whole genome shotgun (WGS) entry which is preliminary data.</text>
</comment>
<keyword evidence="2" id="KW-1185">Reference proteome</keyword>
<name>A0AAD5VJQ0_9AGAR</name>
<gene>
    <name evidence="1" type="ORF">NP233_g10998</name>
</gene>
<accession>A0AAD5VJQ0</accession>
<organism evidence="1 2">
    <name type="scientific">Leucocoprinus birnbaumii</name>
    <dbReference type="NCBI Taxonomy" id="56174"/>
    <lineage>
        <taxon>Eukaryota</taxon>
        <taxon>Fungi</taxon>
        <taxon>Dikarya</taxon>
        <taxon>Basidiomycota</taxon>
        <taxon>Agaricomycotina</taxon>
        <taxon>Agaricomycetes</taxon>
        <taxon>Agaricomycetidae</taxon>
        <taxon>Agaricales</taxon>
        <taxon>Agaricineae</taxon>
        <taxon>Agaricaceae</taxon>
        <taxon>Leucocoprinus</taxon>
    </lineage>
</organism>
<sequence>MLEEAIMYLLITTSMSYLNLFRSGSISTAKFDAVRVGVDIAVDDAGNVKPGGISVFSDKDKSWEGQCAWVLECFMPQCVGASLEVRHASRESDDIVLGDGALVGRDGTSNSNLKEKYSLQVGGGGVEIEEEYIISIGLQAKDPKKYECNHGLPAGTDHPRKGPQYVFIALASVVREEVYIAEFDDDFKYISTSAKAIADHSLDYRDLAWCDPTLAPDCRWRKERALTARAAAGYLEKRQELLRSETRDKDDVIFIENDNAILAVAFGPHLKDNPFKPEWLVY</sequence>
<proteinExistence type="predicted"/>
<dbReference type="AlphaFoldDB" id="A0AAD5VJQ0"/>
<dbReference type="EMBL" id="JANIEX010001218">
    <property type="protein sequence ID" value="KAJ3560195.1"/>
    <property type="molecule type" value="Genomic_DNA"/>
</dbReference>
<protein>
    <submittedName>
        <fullName evidence="1">Uncharacterized protein</fullName>
    </submittedName>
</protein>